<gene>
    <name evidence="2" type="ORF">M670_04997</name>
</gene>
<dbReference type="OrthoDB" id="2300232at2"/>
<evidence type="ECO:0000313" key="3">
    <source>
        <dbReference type="Proteomes" id="UP000027936"/>
    </source>
</evidence>
<sequence>MASEFEQLRQAEPKTRIQRRQAKVVVILLVVSMTAGIMFGYCIIGSGKVKDALGFLVRKHLVGPVVKGMDGNK</sequence>
<keyword evidence="1" id="KW-1133">Transmembrane helix</keyword>
<protein>
    <submittedName>
        <fullName evidence="2">DNA-directed RNA polymerase subunit beta</fullName>
    </submittedName>
</protein>
<comment type="caution">
    <text evidence="2">The sequence shown here is derived from an EMBL/GenBank/DDBJ whole genome shotgun (WGS) entry which is preliminary data.</text>
</comment>
<keyword evidence="2" id="KW-0804">Transcription</keyword>
<reference evidence="2 3" key="1">
    <citation type="submission" date="2014-04" db="EMBL/GenBank/DDBJ databases">
        <title>Draft genome sequence of Bacillus azotoformans MEV2011, a (co-) denitrifying strain unable to grow in the presence of oxygen.</title>
        <authorList>
            <person name="Nielsen M."/>
            <person name="Schreiber L."/>
            <person name="Finster K."/>
            <person name="Schramm A."/>
        </authorList>
    </citation>
    <scope>NUCLEOTIDE SEQUENCE [LARGE SCALE GENOMIC DNA]</scope>
    <source>
        <strain evidence="2 3">MEV2011</strain>
    </source>
</reference>
<dbReference type="PATRIC" id="fig|1348973.3.peg.4845"/>
<dbReference type="EMBL" id="JJRY01000048">
    <property type="protein sequence ID" value="KEF35835.1"/>
    <property type="molecule type" value="Genomic_DNA"/>
</dbReference>
<keyword evidence="1" id="KW-0472">Membrane</keyword>
<name>A0A072NRK2_SCHAZ</name>
<proteinExistence type="predicted"/>
<accession>A0A072NRK2</accession>
<evidence type="ECO:0000313" key="2">
    <source>
        <dbReference type="EMBL" id="KEF35835.1"/>
    </source>
</evidence>
<organism evidence="2 3">
    <name type="scientific">Schinkia azotoformans MEV2011</name>
    <dbReference type="NCBI Taxonomy" id="1348973"/>
    <lineage>
        <taxon>Bacteria</taxon>
        <taxon>Bacillati</taxon>
        <taxon>Bacillota</taxon>
        <taxon>Bacilli</taxon>
        <taxon>Bacillales</taxon>
        <taxon>Bacillaceae</taxon>
        <taxon>Calidifontibacillus/Schinkia group</taxon>
        <taxon>Schinkia</taxon>
    </lineage>
</organism>
<dbReference type="GO" id="GO:0000428">
    <property type="term" value="C:DNA-directed RNA polymerase complex"/>
    <property type="evidence" value="ECO:0007669"/>
    <property type="project" value="UniProtKB-KW"/>
</dbReference>
<evidence type="ECO:0000256" key="1">
    <source>
        <dbReference type="SAM" id="Phobius"/>
    </source>
</evidence>
<feature type="transmembrane region" description="Helical" evidence="1">
    <location>
        <begin position="24"/>
        <end position="46"/>
    </location>
</feature>
<dbReference type="AlphaFoldDB" id="A0A072NRK2"/>
<keyword evidence="2" id="KW-0240">DNA-directed RNA polymerase</keyword>
<dbReference type="RefSeq" id="WP_035199118.1">
    <property type="nucleotide sequence ID" value="NZ_JJRY01000048.1"/>
</dbReference>
<keyword evidence="1" id="KW-0812">Transmembrane</keyword>
<dbReference type="Proteomes" id="UP000027936">
    <property type="component" value="Unassembled WGS sequence"/>
</dbReference>